<protein>
    <submittedName>
        <fullName evidence="2">TPR repeat containing exported protein Putative periplasmic protein contains a protein prenylyltransferase domain</fullName>
    </submittedName>
</protein>
<feature type="region of interest" description="Disordered" evidence="1">
    <location>
        <begin position="1"/>
        <end position="36"/>
    </location>
</feature>
<dbReference type="EMBL" id="LT630450">
    <property type="protein sequence ID" value="SFV72419.1"/>
    <property type="molecule type" value="Genomic_DNA"/>
</dbReference>
<evidence type="ECO:0000313" key="2">
    <source>
        <dbReference type="EMBL" id="SFV72419.1"/>
    </source>
</evidence>
<keyword evidence="2" id="KW-0808">Transferase</keyword>
<dbReference type="AlphaFoldDB" id="A0A1K1LCI5"/>
<dbReference type="GO" id="GO:0016740">
    <property type="term" value="F:transferase activity"/>
    <property type="evidence" value="ECO:0007669"/>
    <property type="project" value="UniProtKB-KW"/>
</dbReference>
<dbReference type="InterPro" id="IPR011990">
    <property type="entry name" value="TPR-like_helical_dom_sf"/>
</dbReference>
<feature type="compositionally biased region" description="Low complexity" evidence="1">
    <location>
        <begin position="1"/>
        <end position="18"/>
    </location>
</feature>
<organism evidence="2 3">
    <name type="scientific">Desulfovibrio piger</name>
    <dbReference type="NCBI Taxonomy" id="901"/>
    <lineage>
        <taxon>Bacteria</taxon>
        <taxon>Pseudomonadati</taxon>
        <taxon>Thermodesulfobacteriota</taxon>
        <taxon>Desulfovibrionia</taxon>
        <taxon>Desulfovibrionales</taxon>
        <taxon>Desulfovibrionaceae</taxon>
        <taxon>Desulfovibrio</taxon>
    </lineage>
</organism>
<dbReference type="NCBIfam" id="TIGR02795">
    <property type="entry name" value="tol_pal_ybgF"/>
    <property type="match status" value="1"/>
</dbReference>
<dbReference type="KEGG" id="dpg:DESPIGER_0531"/>
<accession>A0A1K1LCI5</accession>
<evidence type="ECO:0000313" key="3">
    <source>
        <dbReference type="Proteomes" id="UP000186323"/>
    </source>
</evidence>
<name>A0A1K1LCI5_9BACT</name>
<dbReference type="Pfam" id="PF13432">
    <property type="entry name" value="TPR_16"/>
    <property type="match status" value="1"/>
</dbReference>
<dbReference type="Gene3D" id="1.25.40.10">
    <property type="entry name" value="Tetratricopeptide repeat domain"/>
    <property type="match status" value="1"/>
</dbReference>
<dbReference type="InterPro" id="IPR014162">
    <property type="entry name" value="CpoB_C"/>
</dbReference>
<reference evidence="3" key="1">
    <citation type="submission" date="2016-10" db="EMBL/GenBank/DDBJ databases">
        <authorList>
            <person name="Wegmann U."/>
        </authorList>
    </citation>
    <scope>NUCLEOTIDE SEQUENCE [LARGE SCALE GENOMIC DNA]</scope>
</reference>
<keyword evidence="3" id="KW-1185">Reference proteome</keyword>
<dbReference type="SUPFAM" id="SSF48452">
    <property type="entry name" value="TPR-like"/>
    <property type="match status" value="1"/>
</dbReference>
<sequence length="161" mass="16916">MSGAAPAPKPAAARDAAPVSGTDSPSGTAAGDTSAPVIDEKAAYQAGLELILSGRLDEGMARMQALLEQYPSGSYAANAEYWLGEALSSQGRNEEALAHFRNVEARYPRHHKNADALLRTGMILKRQGDAAGAGKAFRQVVQRFPSSAAADLIRKKGLVQP</sequence>
<evidence type="ECO:0000256" key="1">
    <source>
        <dbReference type="SAM" id="MobiDB-lite"/>
    </source>
</evidence>
<gene>
    <name evidence="2" type="ORF">DESPIGER_0531</name>
</gene>
<proteinExistence type="predicted"/>
<dbReference type="Proteomes" id="UP000186323">
    <property type="component" value="Chromosome I"/>
</dbReference>